<feature type="compositionally biased region" description="Pro residues" evidence="1">
    <location>
        <begin position="387"/>
        <end position="396"/>
    </location>
</feature>
<feature type="compositionally biased region" description="Polar residues" evidence="1">
    <location>
        <begin position="144"/>
        <end position="158"/>
    </location>
</feature>
<feature type="compositionally biased region" description="Basic residues" evidence="1">
    <location>
        <begin position="926"/>
        <end position="948"/>
    </location>
</feature>
<feature type="region of interest" description="Disordered" evidence="1">
    <location>
        <begin position="9"/>
        <end position="31"/>
    </location>
</feature>
<feature type="compositionally biased region" description="Basic residues" evidence="1">
    <location>
        <begin position="134"/>
        <end position="143"/>
    </location>
</feature>
<feature type="compositionally biased region" description="Polar residues" evidence="1">
    <location>
        <begin position="724"/>
        <end position="741"/>
    </location>
</feature>
<dbReference type="InParanoid" id="A0A168NWN7"/>
<feature type="compositionally biased region" description="Basic residues" evidence="1">
    <location>
        <begin position="771"/>
        <end position="780"/>
    </location>
</feature>
<feature type="compositionally biased region" description="Polar residues" evidence="1">
    <location>
        <begin position="993"/>
        <end position="1003"/>
    </location>
</feature>
<feature type="compositionally biased region" description="Low complexity" evidence="1">
    <location>
        <begin position="225"/>
        <end position="250"/>
    </location>
</feature>
<dbReference type="AlphaFoldDB" id="A0A168NWN7"/>
<keyword evidence="3" id="KW-1185">Reference proteome</keyword>
<organism evidence="2">
    <name type="scientific">Absidia glauca</name>
    <name type="common">Pin mould</name>
    <dbReference type="NCBI Taxonomy" id="4829"/>
    <lineage>
        <taxon>Eukaryota</taxon>
        <taxon>Fungi</taxon>
        <taxon>Fungi incertae sedis</taxon>
        <taxon>Mucoromycota</taxon>
        <taxon>Mucoromycotina</taxon>
        <taxon>Mucoromycetes</taxon>
        <taxon>Mucorales</taxon>
        <taxon>Cunninghamellaceae</taxon>
        <taxon>Absidia</taxon>
    </lineage>
</organism>
<feature type="compositionally biased region" description="Low complexity" evidence="1">
    <location>
        <begin position="660"/>
        <end position="673"/>
    </location>
</feature>
<evidence type="ECO:0000313" key="3">
    <source>
        <dbReference type="Proteomes" id="UP000078561"/>
    </source>
</evidence>
<feature type="region of interest" description="Disordered" evidence="1">
    <location>
        <begin position="771"/>
        <end position="834"/>
    </location>
</feature>
<dbReference type="EMBL" id="LT553527">
    <property type="protein sequence ID" value="SAM01342.1"/>
    <property type="molecule type" value="Genomic_DNA"/>
</dbReference>
<dbReference type="Proteomes" id="UP000078561">
    <property type="component" value="Unassembled WGS sequence"/>
</dbReference>
<feature type="compositionally biased region" description="Basic and acidic residues" evidence="1">
    <location>
        <begin position="78"/>
        <end position="87"/>
    </location>
</feature>
<sequence>MGKLFRSWFKKKKKQGSIHSQYSSTHQPKADIINYATPQQQSINPKTRSKDDDALAFTREAASSSLLDDVLGGWRGPANDKDEDIRTIEGMYAPDLPPSSTSHGHRHSMSKSGTHCDNLHQLQHQQQPHQQQQQHHHSRHSKNRTATESSENNRSSIYQQNRTQTQQPPPCRTAPETPGHSPCPPPPPSSSSSSSQDSMIIATPSSATTPSLAPFTKSSSPPPLLASSSSPALLDQNSSAHSSNPSNPNHGGTITVGAHSDALTTGSMANFDQQQQRPRTMVQQTHSHPQLLQQNDQQNPIKPSHEEKRSRYLQATGVSMTRMKERHRQECRRSMQPTSNQMTVSSPQQQQADQPQQQTKPLTLSPSPSTPHLSFQRNLPVQNKAPPQRPFLPSPSMPALNPLAPASTFASTSFSQLVPTAPANSVVRSSSMMTDLHHHPRSTPTPTGWKGSTTPLSAKAQEQQSSQQHQQQLWRQHALFPYQSDIVLPPYNPAQLNTIHNQAPIMMMPHSTSYRMLNNSGNNSSGTHSQAFPRSVSVYGGQSDRMMMNNYGSHGNGYGSHGYLLRSTMMADSNVGLGTINSIQQQQQYQRKSMSAFPRSYKPQLSISNSIQPQQPQPQPQQQQPQQQQQEQKKAKRHCENKDVLEDQHALNDTTMELPASFLPSSYSPSSNTHESEKVEHEATTVIESSSSESPSPQRQPSLSSSPKTPTGSTTGDKSSTISQSNPAEQHSTTPTKTGNSGLDEKLEIPSLVEHLPTKWQQQAELRIMAKKKTRRRRRFSLPTLPTITPSSSSSDIDGDLDQQKESAVDTTTDDSSKRTSPSTPPQADHDKSSCSTTIHASCISAHHHPSSPPVPACSLSNSRIPALPSHNPCSCHSCPPSSPPPPPPPPLALCCPSHTCEPSSSIPVPLSSSCCPPSTPCCSHHHHHHHRHHRSQQKQHRCHHHRSSQGMKKSTSMVPPSKLRQKGQKRQDAARDDEDNETIAEPPVSKKPISSYSLQRPSLRSFLPPRFSTSIPRLQQQQKPTASSRSWIPSRS</sequence>
<feature type="compositionally biased region" description="Polar residues" evidence="1">
    <location>
        <begin position="17"/>
        <end position="27"/>
    </location>
</feature>
<feature type="compositionally biased region" description="Low complexity" evidence="1">
    <location>
        <begin position="461"/>
        <end position="472"/>
    </location>
</feature>
<feature type="compositionally biased region" description="Low complexity" evidence="1">
    <location>
        <begin position="620"/>
        <end position="630"/>
    </location>
</feature>
<name>A0A168NWN7_ABSGL</name>
<feature type="region of interest" description="Disordered" evidence="1">
    <location>
        <begin position="926"/>
        <end position="1037"/>
    </location>
</feature>
<accession>A0A168NWN7</accession>
<feature type="region of interest" description="Disordered" evidence="1">
    <location>
        <begin position="66"/>
        <end position="258"/>
    </location>
</feature>
<evidence type="ECO:0000313" key="2">
    <source>
        <dbReference type="EMBL" id="SAM01342.1"/>
    </source>
</evidence>
<feature type="compositionally biased region" description="Low complexity" evidence="1">
    <location>
        <begin position="347"/>
        <end position="374"/>
    </location>
</feature>
<feature type="compositionally biased region" description="Basic and acidic residues" evidence="1">
    <location>
        <begin position="674"/>
        <end position="683"/>
    </location>
</feature>
<feature type="compositionally biased region" description="Low complexity" evidence="1">
    <location>
        <begin position="781"/>
        <end position="796"/>
    </location>
</feature>
<dbReference type="OMA" id="DATSHEM"/>
<feature type="compositionally biased region" description="Polar residues" evidence="1">
    <location>
        <begin position="442"/>
        <end position="456"/>
    </location>
</feature>
<reference evidence="2" key="1">
    <citation type="submission" date="2016-04" db="EMBL/GenBank/DDBJ databases">
        <authorList>
            <person name="Evans L.H."/>
            <person name="Alamgir A."/>
            <person name="Owens N."/>
            <person name="Weber N.D."/>
            <person name="Virtaneva K."/>
            <person name="Barbian K."/>
            <person name="Babar A."/>
            <person name="Rosenke K."/>
        </authorList>
    </citation>
    <scope>NUCLEOTIDE SEQUENCE [LARGE SCALE GENOMIC DNA]</scope>
    <source>
        <strain evidence="2">CBS 101.48</strain>
    </source>
</reference>
<feature type="compositionally biased region" description="Low complexity" evidence="1">
    <location>
        <begin position="273"/>
        <end position="300"/>
    </location>
</feature>
<feature type="region of interest" description="Disordered" evidence="1">
    <location>
        <begin position="272"/>
        <end position="375"/>
    </location>
</feature>
<feature type="region of interest" description="Disordered" evidence="1">
    <location>
        <begin position="430"/>
        <end position="472"/>
    </location>
</feature>
<proteinExistence type="predicted"/>
<feature type="compositionally biased region" description="Low complexity" evidence="1">
    <location>
        <begin position="119"/>
        <end position="133"/>
    </location>
</feature>
<protein>
    <submittedName>
        <fullName evidence="2">Uncharacterized protein</fullName>
    </submittedName>
</protein>
<feature type="region of interest" description="Disordered" evidence="1">
    <location>
        <begin position="608"/>
        <end position="640"/>
    </location>
</feature>
<gene>
    <name evidence="2" type="primary">ABSGL_07083.1 scaffold 8717</name>
</gene>
<feature type="compositionally biased region" description="Low complexity" evidence="1">
    <location>
        <begin position="688"/>
        <end position="723"/>
    </location>
</feature>
<feature type="region of interest" description="Disordered" evidence="1">
    <location>
        <begin position="660"/>
        <end position="749"/>
    </location>
</feature>
<feature type="compositionally biased region" description="Polar residues" evidence="1">
    <location>
        <begin position="1012"/>
        <end position="1037"/>
    </location>
</feature>
<dbReference type="OrthoDB" id="10692518at2759"/>
<evidence type="ECO:0000256" key="1">
    <source>
        <dbReference type="SAM" id="MobiDB-lite"/>
    </source>
</evidence>
<feature type="compositionally biased region" description="Polar residues" evidence="1">
    <location>
        <begin position="335"/>
        <end position="346"/>
    </location>
</feature>
<feature type="region of interest" description="Disordered" evidence="1">
    <location>
        <begin position="380"/>
        <end position="399"/>
    </location>
</feature>